<dbReference type="PANTHER" id="PTHR38594">
    <property type="entry name" value="PEP-DEPENDENT DIHYDROXYACETONE KINASE, PHOSPHORYL DONOR SUBUNIT DHAM"/>
    <property type="match status" value="1"/>
</dbReference>
<name>A0A3A3YXM1_9ACTN</name>
<dbReference type="GO" id="GO:0016020">
    <property type="term" value="C:membrane"/>
    <property type="evidence" value="ECO:0007669"/>
    <property type="project" value="InterPro"/>
</dbReference>
<reference evidence="3 4" key="1">
    <citation type="submission" date="2018-09" db="EMBL/GenBank/DDBJ databases">
        <title>YIM 75000 draft genome.</title>
        <authorList>
            <person name="Tang S."/>
            <person name="Feng Y."/>
        </authorList>
    </citation>
    <scope>NUCLEOTIDE SEQUENCE [LARGE SCALE GENOMIC DNA]</scope>
    <source>
        <strain evidence="3 4">YIM 75000</strain>
    </source>
</reference>
<dbReference type="GO" id="GO:0019563">
    <property type="term" value="P:glycerol catabolic process"/>
    <property type="evidence" value="ECO:0007669"/>
    <property type="project" value="InterPro"/>
</dbReference>
<gene>
    <name evidence="3" type="ORF">D5H78_12620</name>
</gene>
<organism evidence="3 4">
    <name type="scientific">Vallicoccus soli</name>
    <dbReference type="NCBI Taxonomy" id="2339232"/>
    <lineage>
        <taxon>Bacteria</taxon>
        <taxon>Bacillati</taxon>
        <taxon>Actinomycetota</taxon>
        <taxon>Actinomycetes</taxon>
        <taxon>Motilibacterales</taxon>
        <taxon>Vallicoccaceae</taxon>
        <taxon>Vallicoccus</taxon>
    </lineage>
</organism>
<evidence type="ECO:0000259" key="2">
    <source>
        <dbReference type="PROSITE" id="PS51096"/>
    </source>
</evidence>
<sequence>MRLVLLSHSATAAAGVAELAGQVAGAPERVTGVGGTEDGRLGTSIDLLEDAVEAALDGGCDVVLLPDLGSSVLTARALLAELDDEVAARVALVDAPFLEGAVGAAVALSTGADLQEVRAQAETARGLRKL</sequence>
<dbReference type="InterPro" id="IPR004701">
    <property type="entry name" value="PTS_EIIA_man-typ"/>
</dbReference>
<dbReference type="InterPro" id="IPR036662">
    <property type="entry name" value="PTS_EIIA_man-typ_sf"/>
</dbReference>
<keyword evidence="1" id="KW-0808">Transferase</keyword>
<dbReference type="Gene3D" id="3.40.50.510">
    <property type="entry name" value="Phosphotransferase system, mannose-type IIA component"/>
    <property type="match status" value="1"/>
</dbReference>
<dbReference type="GO" id="GO:0047324">
    <property type="term" value="F:phosphoenolpyruvate-glycerone phosphotransferase activity"/>
    <property type="evidence" value="ECO:0007669"/>
    <property type="project" value="InterPro"/>
</dbReference>
<dbReference type="Proteomes" id="UP000265614">
    <property type="component" value="Unassembled WGS sequence"/>
</dbReference>
<evidence type="ECO:0000313" key="3">
    <source>
        <dbReference type="EMBL" id="RJK95525.1"/>
    </source>
</evidence>
<dbReference type="PANTHER" id="PTHR38594:SF1">
    <property type="entry name" value="PEP-DEPENDENT DIHYDROXYACETONE KINASE, PHOSPHORYL DONOR SUBUNIT DHAM"/>
    <property type="match status" value="1"/>
</dbReference>
<evidence type="ECO:0000256" key="1">
    <source>
        <dbReference type="ARBA" id="ARBA00022679"/>
    </source>
</evidence>
<dbReference type="AlphaFoldDB" id="A0A3A3YXM1"/>
<dbReference type="PROSITE" id="PS51096">
    <property type="entry name" value="PTS_EIIA_TYPE_4"/>
    <property type="match status" value="1"/>
</dbReference>
<dbReference type="OrthoDB" id="5243836at2"/>
<proteinExistence type="predicted"/>
<dbReference type="InterPro" id="IPR039643">
    <property type="entry name" value="DhaM"/>
</dbReference>
<dbReference type="EMBL" id="QZEZ01000005">
    <property type="protein sequence ID" value="RJK95525.1"/>
    <property type="molecule type" value="Genomic_DNA"/>
</dbReference>
<evidence type="ECO:0000313" key="4">
    <source>
        <dbReference type="Proteomes" id="UP000265614"/>
    </source>
</evidence>
<accession>A0A3A3YXM1</accession>
<dbReference type="SUPFAM" id="SSF53062">
    <property type="entry name" value="PTS system fructose IIA component-like"/>
    <property type="match status" value="1"/>
</dbReference>
<dbReference type="GO" id="GO:0009401">
    <property type="term" value="P:phosphoenolpyruvate-dependent sugar phosphotransferase system"/>
    <property type="evidence" value="ECO:0007669"/>
    <property type="project" value="InterPro"/>
</dbReference>
<protein>
    <submittedName>
        <fullName evidence="3">PTS fructose transporter subunit IIA</fullName>
    </submittedName>
</protein>
<comment type="caution">
    <text evidence="3">The sequence shown here is derived from an EMBL/GenBank/DDBJ whole genome shotgun (WGS) entry which is preliminary data.</text>
</comment>
<dbReference type="Pfam" id="PF03610">
    <property type="entry name" value="EIIA-man"/>
    <property type="match status" value="1"/>
</dbReference>
<feature type="domain" description="PTS EIIA type-4" evidence="2">
    <location>
        <begin position="1"/>
        <end position="130"/>
    </location>
</feature>
<keyword evidence="4" id="KW-1185">Reference proteome</keyword>